<dbReference type="Pfam" id="PF00563">
    <property type="entry name" value="EAL"/>
    <property type="match status" value="1"/>
</dbReference>
<evidence type="ECO:0000256" key="1">
    <source>
        <dbReference type="PROSITE-ProRule" id="PRU00169"/>
    </source>
</evidence>
<keyword evidence="1" id="KW-0597">Phosphoprotein</keyword>
<dbReference type="InterPro" id="IPR050706">
    <property type="entry name" value="Cyclic-di-GMP_PDE-like"/>
</dbReference>
<dbReference type="Proteomes" id="UP000014463">
    <property type="component" value="Unassembled WGS sequence"/>
</dbReference>
<dbReference type="SMART" id="SM00448">
    <property type="entry name" value="REC"/>
    <property type="match status" value="1"/>
</dbReference>
<dbReference type="STRING" id="1121939.L861_19770"/>
<dbReference type="PROSITE" id="PS50110">
    <property type="entry name" value="RESPONSE_REGULATORY"/>
    <property type="match status" value="1"/>
</dbReference>
<organism evidence="4 5">
    <name type="scientific">Litchfieldella anticariensis (strain DSM 16096 / CECT 5854 / CIP 108499 / LMG 22089 / FP35)</name>
    <name type="common">Halomonas anticariensis</name>
    <dbReference type="NCBI Taxonomy" id="1121939"/>
    <lineage>
        <taxon>Bacteria</taxon>
        <taxon>Pseudomonadati</taxon>
        <taxon>Pseudomonadota</taxon>
        <taxon>Gammaproteobacteria</taxon>
        <taxon>Oceanospirillales</taxon>
        <taxon>Halomonadaceae</taxon>
        <taxon>Litchfieldella</taxon>
    </lineage>
</organism>
<feature type="domain" description="EAL" evidence="3">
    <location>
        <begin position="140"/>
        <end position="391"/>
    </location>
</feature>
<feature type="domain" description="Response regulatory" evidence="2">
    <location>
        <begin position="8"/>
        <end position="128"/>
    </location>
</feature>
<evidence type="ECO:0000313" key="4">
    <source>
        <dbReference type="EMBL" id="EPC01892.1"/>
    </source>
</evidence>
<dbReference type="CDD" id="cd01948">
    <property type="entry name" value="EAL"/>
    <property type="match status" value="1"/>
</dbReference>
<dbReference type="InterPro" id="IPR035919">
    <property type="entry name" value="EAL_sf"/>
</dbReference>
<dbReference type="Pfam" id="PF00072">
    <property type="entry name" value="Response_reg"/>
    <property type="match status" value="1"/>
</dbReference>
<comment type="caution">
    <text evidence="4">The sequence shown here is derived from an EMBL/GenBank/DDBJ whole genome shotgun (WGS) entry which is preliminary data.</text>
</comment>
<dbReference type="PATRIC" id="fig|1121939.11.peg.2556"/>
<sequence>MSAILQPLAAVLDDDPDVVVTLSLQLHALGMEARCHSRPEALLAELSTLGPRLLIVDLELGQSDDGIEVLRRLAESRYAGAVLLLSGVEPKIVQIAERVGRALGLDMLDPLGKPYRLADLRRRLEGIRPRAIPEGQTNDVMRSREEIDLALARDEFTVHYQPQFELVSNRLSGVEALVRWQHPQAGLLHPGQFLPLMTPDQCHALTRRVVALALRDADRWTAAGLSLSMAINVTPAELMNDELLSLMDQGRRGLSYRAPIALEITESDSMDDELLGGEVAARLRLHGLEVSVDDFGVGFSSLSRLQLLPISELKIDRSFVRDIHAASHDAAIVEAVTLLGQRLGIRVVAEGVESLDSLPLLRAYGCTHVQGFALGRPMPAEHILLVDRVLQV</sequence>
<dbReference type="Gene3D" id="3.20.20.450">
    <property type="entry name" value="EAL domain"/>
    <property type="match status" value="1"/>
</dbReference>
<dbReference type="SUPFAM" id="SSF141868">
    <property type="entry name" value="EAL domain-like"/>
    <property type="match status" value="1"/>
</dbReference>
<dbReference type="SUPFAM" id="SSF52172">
    <property type="entry name" value="CheY-like"/>
    <property type="match status" value="1"/>
</dbReference>
<dbReference type="RefSeq" id="WP_016417063.1">
    <property type="nucleotide sequence ID" value="NZ_AUAB01000012.1"/>
</dbReference>
<dbReference type="GO" id="GO:0000160">
    <property type="term" value="P:phosphorelay signal transduction system"/>
    <property type="evidence" value="ECO:0007669"/>
    <property type="project" value="InterPro"/>
</dbReference>
<dbReference type="OrthoDB" id="9812358at2"/>
<dbReference type="GO" id="GO:0071111">
    <property type="term" value="F:cyclic-guanylate-specific phosphodiesterase activity"/>
    <property type="evidence" value="ECO:0007669"/>
    <property type="project" value="InterPro"/>
</dbReference>
<dbReference type="AlphaFoldDB" id="S2KIH2"/>
<accession>S2KIH2</accession>
<dbReference type="SMART" id="SM00052">
    <property type="entry name" value="EAL"/>
    <property type="match status" value="1"/>
</dbReference>
<reference evidence="4 5" key="1">
    <citation type="journal article" date="2013" name="Genome Announc.">
        <title>Draft genome sequence of the moderately halophilic gammaproteobacterium Halomonas anticariensis FP35.</title>
        <authorList>
            <person name="Tahrioui A."/>
            <person name="Quesada E."/>
            <person name="Llamas I."/>
        </authorList>
    </citation>
    <scope>NUCLEOTIDE SEQUENCE [LARGE SCALE GENOMIC DNA]</scope>
    <source>
        <strain evidence="5">DSM 16096 / CECT 5854 / LMG 22089 / FP35</strain>
    </source>
</reference>
<evidence type="ECO:0000313" key="5">
    <source>
        <dbReference type="Proteomes" id="UP000014463"/>
    </source>
</evidence>
<protein>
    <recommendedName>
        <fullName evidence="6">EAL domain-containing protein</fullName>
    </recommendedName>
</protein>
<feature type="modified residue" description="4-aspartylphosphate" evidence="1">
    <location>
        <position position="57"/>
    </location>
</feature>
<name>S2KIH2_LITA3</name>
<keyword evidence="5" id="KW-1185">Reference proteome</keyword>
<dbReference type="InterPro" id="IPR001633">
    <property type="entry name" value="EAL_dom"/>
</dbReference>
<dbReference type="InterPro" id="IPR001789">
    <property type="entry name" value="Sig_transdc_resp-reg_receiver"/>
</dbReference>
<evidence type="ECO:0000259" key="3">
    <source>
        <dbReference type="PROSITE" id="PS50883"/>
    </source>
</evidence>
<dbReference type="Gene3D" id="3.40.50.2300">
    <property type="match status" value="1"/>
</dbReference>
<dbReference type="eggNOG" id="COG5001">
    <property type="taxonomic scope" value="Bacteria"/>
</dbReference>
<dbReference type="EMBL" id="ASTJ01000029">
    <property type="protein sequence ID" value="EPC01892.1"/>
    <property type="molecule type" value="Genomic_DNA"/>
</dbReference>
<dbReference type="PANTHER" id="PTHR33121:SF79">
    <property type="entry name" value="CYCLIC DI-GMP PHOSPHODIESTERASE PDED-RELATED"/>
    <property type="match status" value="1"/>
</dbReference>
<dbReference type="InterPro" id="IPR011006">
    <property type="entry name" value="CheY-like_superfamily"/>
</dbReference>
<dbReference type="PROSITE" id="PS50883">
    <property type="entry name" value="EAL"/>
    <property type="match status" value="1"/>
</dbReference>
<proteinExistence type="predicted"/>
<dbReference type="PANTHER" id="PTHR33121">
    <property type="entry name" value="CYCLIC DI-GMP PHOSPHODIESTERASE PDEF"/>
    <property type="match status" value="1"/>
</dbReference>
<gene>
    <name evidence="4" type="ORF">L861_19770</name>
</gene>
<evidence type="ECO:0000259" key="2">
    <source>
        <dbReference type="PROSITE" id="PS50110"/>
    </source>
</evidence>
<evidence type="ECO:0008006" key="6">
    <source>
        <dbReference type="Google" id="ProtNLM"/>
    </source>
</evidence>